<reference evidence="2 3" key="1">
    <citation type="submission" date="2019-02" db="EMBL/GenBank/DDBJ databases">
        <title>Pedobacter sp. nov., a novel speices isolated from soil of pinguins habitat in Antarcitica.</title>
        <authorList>
            <person name="He R.-H."/>
        </authorList>
    </citation>
    <scope>NUCLEOTIDE SEQUENCE [LARGE SCALE GENOMIC DNA]</scope>
    <source>
        <strain evidence="2 3">E01020</strain>
    </source>
</reference>
<organism evidence="2 3">
    <name type="scientific">Pedobacter changchengzhani</name>
    <dbReference type="NCBI Taxonomy" id="2529274"/>
    <lineage>
        <taxon>Bacteria</taxon>
        <taxon>Pseudomonadati</taxon>
        <taxon>Bacteroidota</taxon>
        <taxon>Sphingobacteriia</taxon>
        <taxon>Sphingobacteriales</taxon>
        <taxon>Sphingobacteriaceae</taxon>
        <taxon>Pedobacter</taxon>
    </lineage>
</organism>
<dbReference type="OrthoDB" id="1488720at2"/>
<dbReference type="AlphaFoldDB" id="A0A4R5MP44"/>
<dbReference type="EMBL" id="SJCY01000001">
    <property type="protein sequence ID" value="TDG37572.1"/>
    <property type="molecule type" value="Genomic_DNA"/>
</dbReference>
<feature type="signal peptide" evidence="1">
    <location>
        <begin position="1"/>
        <end position="24"/>
    </location>
</feature>
<evidence type="ECO:0000313" key="3">
    <source>
        <dbReference type="Proteomes" id="UP000295668"/>
    </source>
</evidence>
<accession>A0A4R5MP44</accession>
<evidence type="ECO:0000313" key="2">
    <source>
        <dbReference type="EMBL" id="TDG37572.1"/>
    </source>
</evidence>
<protein>
    <submittedName>
        <fullName evidence="2">Uncharacterized protein</fullName>
    </submittedName>
</protein>
<name>A0A4R5MP44_9SPHI</name>
<feature type="chain" id="PRO_5020622971" evidence="1">
    <location>
        <begin position="25"/>
        <end position="612"/>
    </location>
</feature>
<dbReference type="Proteomes" id="UP000295668">
    <property type="component" value="Unassembled WGS sequence"/>
</dbReference>
<keyword evidence="3" id="KW-1185">Reference proteome</keyword>
<comment type="caution">
    <text evidence="2">The sequence shown here is derived from an EMBL/GenBank/DDBJ whole genome shotgun (WGS) entry which is preliminary data.</text>
</comment>
<evidence type="ECO:0000256" key="1">
    <source>
        <dbReference type="SAM" id="SignalP"/>
    </source>
</evidence>
<gene>
    <name evidence="2" type="ORF">EZJ43_00305</name>
</gene>
<keyword evidence="1" id="KW-0732">Signal</keyword>
<proteinExistence type="predicted"/>
<dbReference type="RefSeq" id="WP_133260661.1">
    <property type="nucleotide sequence ID" value="NZ_SJCY01000001.1"/>
</dbReference>
<sequence>MNKNYISSVGLICIILLSTMCALAQVPIIEKEFDISRKAKNGYLGGIDINSEKQTMDMVFVLRSSTKRMVKREVYTFDKDLNLLNTVKDEQAIEKMKTRYKWFNFKGDSYVSHSLNASANLTGKLVFRKKEITWKYMWLLGNYNKSVKQLEKVKPTSNAEQYFFRGGAYEVESDSTVLVVAGKQEKKGDYVGSLKHYDILSCDNNVNIKTASSLDFDFPNAPIYSGPLEDDNEELTNDDFPRDWILVFAPQGGSGIGKLADPKPTNYTYVRVSPQGQIVEKFNFNSPTNGWRVLGAYEKEGGVYVYGSATTKDPESKYINQVYKTPLVATTSADAEEQKESSGGGIGKLGLGGLGKGISMLGGTADFGINQDIVDAGLDELKYTNFQIGKISGGKFEFLNSPSIADFEKVQAKPADQKKFVEFDGKKFVINGIFFTSAGDILVNGQDFKTLSKNRGRSYKGVYMFQFDPTGNLKRNYGIFLDQSKTSGFFNTSPLTSDMIKTTSYIQESGDKRSVYWLMRMAKSIHKEVNVDFGFNTKTTTTTWEPLFNMEYGAINTADGTLSDFKTLGESERKKFYLFKNANTAKMGNYTFMFSETERGDKVLISRLDLKN</sequence>